<keyword evidence="7" id="KW-1185">Reference proteome</keyword>
<keyword evidence="4" id="KW-0539">Nucleus</keyword>
<gene>
    <name evidence="6" type="ORF">TSUD_359550</name>
</gene>
<evidence type="ECO:0000256" key="2">
    <source>
        <dbReference type="ARBA" id="ARBA00023125"/>
    </source>
</evidence>
<evidence type="ECO:0000259" key="5">
    <source>
        <dbReference type="PROSITE" id="PS51005"/>
    </source>
</evidence>
<evidence type="ECO:0000256" key="4">
    <source>
        <dbReference type="ARBA" id="ARBA00023242"/>
    </source>
</evidence>
<keyword evidence="1" id="KW-0805">Transcription regulation</keyword>
<dbReference type="Gene3D" id="2.170.150.80">
    <property type="entry name" value="NAC domain"/>
    <property type="match status" value="1"/>
</dbReference>
<dbReference type="InterPro" id="IPR003441">
    <property type="entry name" value="NAC-dom"/>
</dbReference>
<name>A0A2Z6NU19_TRISU</name>
<dbReference type="GO" id="GO:0006355">
    <property type="term" value="P:regulation of DNA-templated transcription"/>
    <property type="evidence" value="ECO:0007669"/>
    <property type="project" value="InterPro"/>
</dbReference>
<protein>
    <recommendedName>
        <fullName evidence="5">NAC domain-containing protein</fullName>
    </recommendedName>
</protein>
<dbReference type="PANTHER" id="PTHR31744:SF235">
    <property type="entry name" value="NAC DOMAIN-CONTAINING PROTEIN"/>
    <property type="match status" value="1"/>
</dbReference>
<dbReference type="GO" id="GO:0003677">
    <property type="term" value="F:DNA binding"/>
    <property type="evidence" value="ECO:0007669"/>
    <property type="project" value="UniProtKB-KW"/>
</dbReference>
<accession>A0A2Z6NU19</accession>
<dbReference type="EMBL" id="DF973532">
    <property type="protein sequence ID" value="GAU33577.1"/>
    <property type="molecule type" value="Genomic_DNA"/>
</dbReference>
<proteinExistence type="predicted"/>
<dbReference type="OrthoDB" id="737278at2759"/>
<keyword evidence="2" id="KW-0238">DNA-binding</keyword>
<evidence type="ECO:0000313" key="6">
    <source>
        <dbReference type="EMBL" id="GAU33577.1"/>
    </source>
</evidence>
<sequence length="147" mass="16785">MAHDHNPSKTEPSGITFTYAKSRRFNRATKRGFWKTTGNDRKIKIRGTDKVIGIKKTLVYYNGRIPGVKSSNWVIHEYHDVTLEENKRTFVLSRLIRKAEKKAEEGAETKAEEEADIMICDEGEPSNKWHFARNKYGVNNIPGTSSG</sequence>
<evidence type="ECO:0000256" key="1">
    <source>
        <dbReference type="ARBA" id="ARBA00023015"/>
    </source>
</evidence>
<dbReference type="SUPFAM" id="SSF101941">
    <property type="entry name" value="NAC domain"/>
    <property type="match status" value="1"/>
</dbReference>
<dbReference type="PROSITE" id="PS51005">
    <property type="entry name" value="NAC"/>
    <property type="match status" value="1"/>
</dbReference>
<organism evidence="6 7">
    <name type="scientific">Trifolium subterraneum</name>
    <name type="common">Subterranean clover</name>
    <dbReference type="NCBI Taxonomy" id="3900"/>
    <lineage>
        <taxon>Eukaryota</taxon>
        <taxon>Viridiplantae</taxon>
        <taxon>Streptophyta</taxon>
        <taxon>Embryophyta</taxon>
        <taxon>Tracheophyta</taxon>
        <taxon>Spermatophyta</taxon>
        <taxon>Magnoliopsida</taxon>
        <taxon>eudicotyledons</taxon>
        <taxon>Gunneridae</taxon>
        <taxon>Pentapetalae</taxon>
        <taxon>rosids</taxon>
        <taxon>fabids</taxon>
        <taxon>Fabales</taxon>
        <taxon>Fabaceae</taxon>
        <taxon>Papilionoideae</taxon>
        <taxon>50 kb inversion clade</taxon>
        <taxon>NPAAA clade</taxon>
        <taxon>Hologalegina</taxon>
        <taxon>IRL clade</taxon>
        <taxon>Trifolieae</taxon>
        <taxon>Trifolium</taxon>
    </lineage>
</organism>
<evidence type="ECO:0000256" key="3">
    <source>
        <dbReference type="ARBA" id="ARBA00023163"/>
    </source>
</evidence>
<dbReference type="Proteomes" id="UP000242715">
    <property type="component" value="Unassembled WGS sequence"/>
</dbReference>
<dbReference type="Pfam" id="PF02365">
    <property type="entry name" value="NAM"/>
    <property type="match status" value="1"/>
</dbReference>
<keyword evidence="3" id="KW-0804">Transcription</keyword>
<dbReference type="InterPro" id="IPR036093">
    <property type="entry name" value="NAC_dom_sf"/>
</dbReference>
<feature type="domain" description="NAC" evidence="5">
    <location>
        <begin position="1"/>
        <end position="98"/>
    </location>
</feature>
<dbReference type="PANTHER" id="PTHR31744">
    <property type="entry name" value="PROTEIN CUP-SHAPED COTYLEDON 2-RELATED"/>
    <property type="match status" value="1"/>
</dbReference>
<reference evidence="7" key="1">
    <citation type="journal article" date="2017" name="Front. Plant Sci.">
        <title>Climate Clever Clovers: New Paradigm to Reduce the Environmental Footprint of Ruminants by Breeding Low Methanogenic Forages Utilizing Haplotype Variation.</title>
        <authorList>
            <person name="Kaur P."/>
            <person name="Appels R."/>
            <person name="Bayer P.E."/>
            <person name="Keeble-Gagnere G."/>
            <person name="Wang J."/>
            <person name="Hirakawa H."/>
            <person name="Shirasawa K."/>
            <person name="Vercoe P."/>
            <person name="Stefanova K."/>
            <person name="Durmic Z."/>
            <person name="Nichols P."/>
            <person name="Revell C."/>
            <person name="Isobe S.N."/>
            <person name="Edwards D."/>
            <person name="Erskine W."/>
        </authorList>
    </citation>
    <scope>NUCLEOTIDE SEQUENCE [LARGE SCALE GENOMIC DNA]</scope>
    <source>
        <strain evidence="7">cv. Daliak</strain>
    </source>
</reference>
<dbReference type="AlphaFoldDB" id="A0A2Z6NU19"/>
<evidence type="ECO:0000313" key="7">
    <source>
        <dbReference type="Proteomes" id="UP000242715"/>
    </source>
</evidence>